<proteinExistence type="predicted"/>
<dbReference type="Proteomes" id="UP000655208">
    <property type="component" value="Unassembled WGS sequence"/>
</dbReference>
<reference evidence="2" key="1">
    <citation type="journal article" date="2014" name="Int. J. Syst. Evol. Microbiol.">
        <title>Complete genome sequence of Corynebacterium casei LMG S-19264T (=DSM 44701T), isolated from a smear-ripened cheese.</title>
        <authorList>
            <consortium name="US DOE Joint Genome Institute (JGI-PGF)"/>
            <person name="Walter F."/>
            <person name="Albersmeier A."/>
            <person name="Kalinowski J."/>
            <person name="Ruckert C."/>
        </authorList>
    </citation>
    <scope>NUCLEOTIDE SEQUENCE</scope>
    <source>
        <strain evidence="2">CGMCC 4.7308</strain>
    </source>
</reference>
<feature type="transmembrane region" description="Helical" evidence="1">
    <location>
        <begin position="293"/>
        <end position="316"/>
    </location>
</feature>
<evidence type="ECO:0000313" key="3">
    <source>
        <dbReference type="Proteomes" id="UP000655208"/>
    </source>
</evidence>
<organism evidence="2 3">
    <name type="scientific">Nakamurella endophytica</name>
    <dbReference type="NCBI Taxonomy" id="1748367"/>
    <lineage>
        <taxon>Bacteria</taxon>
        <taxon>Bacillati</taxon>
        <taxon>Actinomycetota</taxon>
        <taxon>Actinomycetes</taxon>
        <taxon>Nakamurellales</taxon>
        <taxon>Nakamurellaceae</taxon>
        <taxon>Nakamurella</taxon>
    </lineage>
</organism>
<dbReference type="Gene3D" id="3.90.550.10">
    <property type="entry name" value="Spore Coat Polysaccharide Biosynthesis Protein SpsA, Chain A"/>
    <property type="match status" value="1"/>
</dbReference>
<dbReference type="AlphaFoldDB" id="A0A917WDG1"/>
<dbReference type="InterPro" id="IPR029044">
    <property type="entry name" value="Nucleotide-diphossugar_trans"/>
</dbReference>
<evidence type="ECO:0000313" key="2">
    <source>
        <dbReference type="EMBL" id="GGL94189.1"/>
    </source>
</evidence>
<feature type="transmembrane region" description="Helical" evidence="1">
    <location>
        <begin position="354"/>
        <end position="373"/>
    </location>
</feature>
<comment type="caution">
    <text evidence="2">The sequence shown here is derived from an EMBL/GenBank/DDBJ whole genome shotgun (WGS) entry which is preliminary data.</text>
</comment>
<dbReference type="Pfam" id="PF13641">
    <property type="entry name" value="Glyco_tranf_2_3"/>
    <property type="match status" value="1"/>
</dbReference>
<dbReference type="EMBL" id="BMNA01000002">
    <property type="protein sequence ID" value="GGL94189.1"/>
    <property type="molecule type" value="Genomic_DNA"/>
</dbReference>
<name>A0A917WDG1_9ACTN</name>
<dbReference type="PANTHER" id="PTHR43646:SF3">
    <property type="entry name" value="SLR1566 PROTEIN"/>
    <property type="match status" value="1"/>
</dbReference>
<protein>
    <submittedName>
        <fullName evidence="2">Glycosyl transferase</fullName>
    </submittedName>
</protein>
<dbReference type="GO" id="GO:0016020">
    <property type="term" value="C:membrane"/>
    <property type="evidence" value="ECO:0007669"/>
    <property type="project" value="UniProtKB-SubCell"/>
</dbReference>
<reference evidence="2" key="2">
    <citation type="submission" date="2020-09" db="EMBL/GenBank/DDBJ databases">
        <authorList>
            <person name="Sun Q."/>
            <person name="Zhou Y."/>
        </authorList>
    </citation>
    <scope>NUCLEOTIDE SEQUENCE</scope>
    <source>
        <strain evidence="2">CGMCC 4.7308</strain>
    </source>
</reference>
<sequence>MSSERRSASVPTGSRPGRVAMGGAVRRAVGGVLRGAVLAGSALSAAGAVHAVVNGRLLRRPSAGPGPLPRLSVLVPARNEAAGIGDCLAALGTGHEVLVLDDESDDGTADVATRGGARVLAGRPLPPGWLGKPWACAQLVEAADPGSEVLVFVDADVRMAPGGVAAAVRMLLDADLDIVCPFPRQLAGSVPERLVQPLLQWSWLTTLPLRAAERSARPSLTAACGQFVVVRRAALDRCGGFAAVRSAVLDDVALVRAVKSAGGRGGIVDGTDLAACRMYRDWPSVRDGYGKSLWSAVGSLPAAAAMLFGLLLVWVVPPVAALFGSRTGLAGYLFGVAGRVATGRRTGARVLPDAGAHPVSVGLLSYLLARSVVLRRYGVLRWKGRDIDAAR</sequence>
<dbReference type="RefSeq" id="WP_229673985.1">
    <property type="nucleotide sequence ID" value="NZ_BMNA01000002.1"/>
</dbReference>
<accession>A0A917WDG1</accession>
<gene>
    <name evidence="2" type="ORF">GCM10011594_12570</name>
</gene>
<evidence type="ECO:0000256" key="1">
    <source>
        <dbReference type="SAM" id="Phobius"/>
    </source>
</evidence>
<keyword evidence="1" id="KW-0472">Membrane</keyword>
<keyword evidence="1" id="KW-1133">Transmembrane helix</keyword>
<keyword evidence="2" id="KW-0808">Transferase</keyword>
<dbReference type="GO" id="GO:0016757">
    <property type="term" value="F:glycosyltransferase activity"/>
    <property type="evidence" value="ECO:0007669"/>
    <property type="project" value="UniProtKB-KW"/>
</dbReference>
<dbReference type="PANTHER" id="PTHR43646">
    <property type="entry name" value="GLYCOSYLTRANSFERASE"/>
    <property type="match status" value="1"/>
</dbReference>
<keyword evidence="3" id="KW-1185">Reference proteome</keyword>
<keyword evidence="1" id="KW-0812">Transmembrane</keyword>
<dbReference type="SUPFAM" id="SSF53448">
    <property type="entry name" value="Nucleotide-diphospho-sugar transferases"/>
    <property type="match status" value="1"/>
</dbReference>